<dbReference type="AlphaFoldDB" id="A0A2C9CT57"/>
<evidence type="ECO:0000313" key="2">
    <source>
        <dbReference type="EMBL" id="SOH93559.1"/>
    </source>
</evidence>
<protein>
    <submittedName>
        <fullName evidence="2">TfoX N-terminal domain-containing protein</fullName>
    </submittedName>
</protein>
<organism evidence="2 3">
    <name type="scientific">Pontivivens marinum</name>
    <dbReference type="NCBI Taxonomy" id="1690039"/>
    <lineage>
        <taxon>Bacteria</taxon>
        <taxon>Pseudomonadati</taxon>
        <taxon>Pseudomonadota</taxon>
        <taxon>Alphaproteobacteria</taxon>
        <taxon>Rhodobacterales</taxon>
        <taxon>Paracoccaceae</taxon>
        <taxon>Pontivivens</taxon>
    </lineage>
</organism>
<dbReference type="Proteomes" id="UP000220034">
    <property type="component" value="Unassembled WGS sequence"/>
</dbReference>
<evidence type="ECO:0000313" key="3">
    <source>
        <dbReference type="Proteomes" id="UP000220034"/>
    </source>
</evidence>
<proteinExistence type="predicted"/>
<dbReference type="RefSeq" id="WP_097929135.1">
    <property type="nucleotide sequence ID" value="NZ_OCTN01000002.1"/>
</dbReference>
<dbReference type="Gene3D" id="3.30.1460.30">
    <property type="entry name" value="YgaC/TfoX-N like chaperone"/>
    <property type="match status" value="1"/>
</dbReference>
<dbReference type="EMBL" id="OCTN01000002">
    <property type="protein sequence ID" value="SOH93559.1"/>
    <property type="molecule type" value="Genomic_DNA"/>
</dbReference>
<sequence length="107" mass="11978">MATDPELAGECYDRIAHLDGLSERKMFGVLCFMQYGNMICGVIRDGLMIRVGKPNMQAALALSDVEQMEMNNRPMSGFVATSYDTSHEVLDSLFNLARDFVRNLPPK</sequence>
<gene>
    <name evidence="2" type="ORF">SAMN06273572_102236</name>
</gene>
<name>A0A2C9CT57_9RHOB</name>
<accession>A0A2C9CT57</accession>
<dbReference type="InterPro" id="IPR007076">
    <property type="entry name" value="TfoX_N"/>
</dbReference>
<dbReference type="OrthoDB" id="214902at2"/>
<reference evidence="3" key="1">
    <citation type="submission" date="2017-09" db="EMBL/GenBank/DDBJ databases">
        <authorList>
            <person name="Varghese N."/>
            <person name="Submissions S."/>
        </authorList>
    </citation>
    <scope>NUCLEOTIDE SEQUENCE [LARGE SCALE GENOMIC DNA]</scope>
    <source>
        <strain evidence="3">C7</strain>
    </source>
</reference>
<dbReference type="SUPFAM" id="SSF159894">
    <property type="entry name" value="YgaC/TfoX-N like"/>
    <property type="match status" value="1"/>
</dbReference>
<keyword evidence="3" id="KW-1185">Reference proteome</keyword>
<dbReference type="Pfam" id="PF04993">
    <property type="entry name" value="TfoX_N"/>
    <property type="match status" value="1"/>
</dbReference>
<evidence type="ECO:0000259" key="1">
    <source>
        <dbReference type="Pfam" id="PF04993"/>
    </source>
</evidence>
<feature type="domain" description="TfoX N-terminal" evidence="1">
    <location>
        <begin position="14"/>
        <end position="78"/>
    </location>
</feature>